<dbReference type="EMBL" id="JAOQAZ010000005">
    <property type="protein sequence ID" value="KAJ4265994.1"/>
    <property type="molecule type" value="Genomic_DNA"/>
</dbReference>
<dbReference type="InterPro" id="IPR008922">
    <property type="entry name" value="Di-copper_centre_dom_sf"/>
</dbReference>
<evidence type="ECO:0000256" key="6">
    <source>
        <dbReference type="ARBA" id="ARBA00048233"/>
    </source>
</evidence>
<feature type="compositionally biased region" description="Basic and acidic residues" evidence="8">
    <location>
        <begin position="538"/>
        <end position="554"/>
    </location>
</feature>
<sequence>MRLQSLMEIFSLVNGMEAVLHSPGGEDIVTGPLKELFGTRTDPYTNNALMLGMSERLPELARRISTDFMEEQTRIALTSAVESITFCVNDTLASLHKAAPPELRVLFWWPMKVLREFLDLAVTGHPLALVILAYYDILLVWGESEYWFFEDWAENLINAIVEKIFSIIIGGAFLTSGGTYGIKGLPRPPNAVRQPGEIPYVSNLPVRKEISTLTDSDDSDERKQGTLFVLALERFKLMSVSEKLSYFQIASIHGFPEVAWDGVPELKHAPDAETNKAGDQPSSGYYNHNSLNFPAWHWPSTHLGEYEAHHLRLGEQNGFSASEAEDWYAVAETWRMPYWDWARHQKYIEDLVCPQILTQGPVHSFPPHAVKDYHPPSGLYANPFWNFENPEKDEKTGKPLPFGTMPDNKERWNIKDNQIVHDEFPLQEACDWAPGYNTTWGQFASTKWIAEGNGCPETGYISLGYIHNNIHNLTGGSDYATGMGHMSDVPVAAFDPIFWLHHVQIDRLLAIRQCLNPKLWFDKKRSYEPDSTGTKGPHVADDKETDPLEPFHRKNNDQLNYQYDDLAELANKNVLKHGRFIKEEYKKELRAHVNSIYPGTGYLIQEMNERNEMPDGFEPSNGKTGEWHGYISNVAYDRYAMDGLSYTIDLVDRWARIPPTSTSTTTWATCTFSEED</sequence>
<evidence type="ECO:0000259" key="9">
    <source>
        <dbReference type="PROSITE" id="PS00498"/>
    </source>
</evidence>
<dbReference type="PRINTS" id="PR00092">
    <property type="entry name" value="TYROSINASE"/>
</dbReference>
<evidence type="ECO:0000256" key="2">
    <source>
        <dbReference type="ARBA" id="ARBA00011906"/>
    </source>
</evidence>
<keyword evidence="5" id="KW-0470">Melanin biosynthesis</keyword>
<dbReference type="Gene3D" id="1.10.1280.10">
    <property type="entry name" value="Di-copper center containing domain from catechol oxidase"/>
    <property type="match status" value="2"/>
</dbReference>
<feature type="region of interest" description="Disordered" evidence="8">
    <location>
        <begin position="526"/>
        <end position="554"/>
    </location>
</feature>
<accession>A0A9W8S551</accession>
<dbReference type="GO" id="GO:0004503">
    <property type="term" value="F:tyrosinase activity"/>
    <property type="evidence" value="ECO:0007669"/>
    <property type="project" value="UniProtKB-EC"/>
</dbReference>
<dbReference type="PANTHER" id="PTHR11474:SF76">
    <property type="entry name" value="SHKT DOMAIN-CONTAINING PROTEIN"/>
    <property type="match status" value="1"/>
</dbReference>
<organism evidence="10 11">
    <name type="scientific">Fusarium torreyae</name>
    <dbReference type="NCBI Taxonomy" id="1237075"/>
    <lineage>
        <taxon>Eukaryota</taxon>
        <taxon>Fungi</taxon>
        <taxon>Dikarya</taxon>
        <taxon>Ascomycota</taxon>
        <taxon>Pezizomycotina</taxon>
        <taxon>Sordariomycetes</taxon>
        <taxon>Hypocreomycetidae</taxon>
        <taxon>Hypocreales</taxon>
        <taxon>Nectriaceae</taxon>
        <taxon>Fusarium</taxon>
    </lineage>
</organism>
<dbReference type="PANTHER" id="PTHR11474">
    <property type="entry name" value="TYROSINASE FAMILY MEMBER"/>
    <property type="match status" value="1"/>
</dbReference>
<evidence type="ECO:0000313" key="11">
    <source>
        <dbReference type="Proteomes" id="UP001152049"/>
    </source>
</evidence>
<dbReference type="InterPro" id="IPR050316">
    <property type="entry name" value="Tyrosinase/Hemocyanin"/>
</dbReference>
<evidence type="ECO:0000256" key="1">
    <source>
        <dbReference type="ARBA" id="ARBA00009928"/>
    </source>
</evidence>
<dbReference type="AlphaFoldDB" id="A0A9W8S551"/>
<evidence type="ECO:0000256" key="7">
    <source>
        <dbReference type="ARBA" id="ARBA00048881"/>
    </source>
</evidence>
<keyword evidence="3" id="KW-0479">Metal-binding</keyword>
<keyword evidence="11" id="KW-1185">Reference proteome</keyword>
<dbReference type="Pfam" id="PF00264">
    <property type="entry name" value="Tyrosinase"/>
    <property type="match status" value="1"/>
</dbReference>
<gene>
    <name evidence="10" type="ORF">NW762_003967</name>
</gene>
<reference evidence="10" key="1">
    <citation type="submission" date="2022-09" db="EMBL/GenBank/DDBJ databases">
        <title>Fusarium specimens isolated from Avocado Roots.</title>
        <authorList>
            <person name="Stajich J."/>
            <person name="Roper C."/>
            <person name="Heimlech-Rivalta G."/>
        </authorList>
    </citation>
    <scope>NUCLEOTIDE SEQUENCE</scope>
    <source>
        <strain evidence="10">CF00136</strain>
    </source>
</reference>
<dbReference type="GO" id="GO:0046872">
    <property type="term" value="F:metal ion binding"/>
    <property type="evidence" value="ECO:0007669"/>
    <property type="project" value="UniProtKB-KW"/>
</dbReference>
<dbReference type="GO" id="GO:0042438">
    <property type="term" value="P:melanin biosynthetic process"/>
    <property type="evidence" value="ECO:0007669"/>
    <property type="project" value="UniProtKB-KW"/>
</dbReference>
<name>A0A9W8S551_9HYPO</name>
<proteinExistence type="inferred from homology"/>
<keyword evidence="4" id="KW-0186">Copper</keyword>
<evidence type="ECO:0000256" key="4">
    <source>
        <dbReference type="ARBA" id="ARBA00023008"/>
    </source>
</evidence>
<dbReference type="SUPFAM" id="SSF48056">
    <property type="entry name" value="Di-copper centre-containing domain"/>
    <property type="match status" value="1"/>
</dbReference>
<evidence type="ECO:0000256" key="5">
    <source>
        <dbReference type="ARBA" id="ARBA00023101"/>
    </source>
</evidence>
<comment type="catalytic activity">
    <reaction evidence="6">
        <text>2 L-dopa + O2 = 2 L-dopaquinone + 2 H2O</text>
        <dbReference type="Rhea" id="RHEA:34287"/>
        <dbReference type="ChEBI" id="CHEBI:15377"/>
        <dbReference type="ChEBI" id="CHEBI:15379"/>
        <dbReference type="ChEBI" id="CHEBI:57504"/>
        <dbReference type="ChEBI" id="CHEBI:57924"/>
        <dbReference type="EC" id="1.14.18.1"/>
    </reaction>
</comment>
<feature type="domain" description="Tyrosinase copper-binding" evidence="9">
    <location>
        <begin position="495"/>
        <end position="506"/>
    </location>
</feature>
<comment type="similarity">
    <text evidence="1">Belongs to the tyrosinase family.</text>
</comment>
<evidence type="ECO:0000256" key="3">
    <source>
        <dbReference type="ARBA" id="ARBA00022723"/>
    </source>
</evidence>
<comment type="caution">
    <text evidence="10">The sequence shown here is derived from an EMBL/GenBank/DDBJ whole genome shotgun (WGS) entry which is preliminary data.</text>
</comment>
<dbReference type="OrthoDB" id="1658288at2759"/>
<dbReference type="PROSITE" id="PS00498">
    <property type="entry name" value="TYROSINASE_2"/>
    <property type="match status" value="1"/>
</dbReference>
<evidence type="ECO:0000313" key="10">
    <source>
        <dbReference type="EMBL" id="KAJ4265994.1"/>
    </source>
</evidence>
<protein>
    <recommendedName>
        <fullName evidence="2">tyrosinase</fullName>
        <ecNumber evidence="2">1.14.18.1</ecNumber>
    </recommendedName>
</protein>
<dbReference type="EC" id="1.14.18.1" evidence="2"/>
<comment type="catalytic activity">
    <reaction evidence="7">
        <text>L-tyrosine + O2 = L-dopaquinone + H2O</text>
        <dbReference type="Rhea" id="RHEA:18117"/>
        <dbReference type="ChEBI" id="CHEBI:15377"/>
        <dbReference type="ChEBI" id="CHEBI:15379"/>
        <dbReference type="ChEBI" id="CHEBI:57924"/>
        <dbReference type="ChEBI" id="CHEBI:58315"/>
        <dbReference type="EC" id="1.14.18.1"/>
    </reaction>
</comment>
<dbReference type="Proteomes" id="UP001152049">
    <property type="component" value="Unassembled WGS sequence"/>
</dbReference>
<dbReference type="InterPro" id="IPR002227">
    <property type="entry name" value="Tyrosinase_Cu-bd"/>
</dbReference>
<evidence type="ECO:0000256" key="8">
    <source>
        <dbReference type="SAM" id="MobiDB-lite"/>
    </source>
</evidence>